<protein>
    <submittedName>
        <fullName evidence="1">Uncharacterized protein</fullName>
    </submittedName>
</protein>
<evidence type="ECO:0000313" key="1">
    <source>
        <dbReference type="EMBL" id="RKU42620.1"/>
    </source>
</evidence>
<proteinExistence type="predicted"/>
<dbReference type="EMBL" id="QVQW01000054">
    <property type="protein sequence ID" value="RKU42620.1"/>
    <property type="molecule type" value="Genomic_DNA"/>
</dbReference>
<dbReference type="AlphaFoldDB" id="A0A420Y4D1"/>
<evidence type="ECO:0000313" key="2">
    <source>
        <dbReference type="Proteomes" id="UP000275385"/>
    </source>
</evidence>
<reference evidence="1 2" key="1">
    <citation type="submission" date="2018-08" db="EMBL/GenBank/DDBJ databases">
        <title>Draft genome of the lignicolous fungus Coniochaeta pulveracea.</title>
        <authorList>
            <person name="Borstlap C.J."/>
            <person name="De Witt R.N."/>
            <person name="Botha A."/>
            <person name="Volschenk H."/>
        </authorList>
    </citation>
    <scope>NUCLEOTIDE SEQUENCE [LARGE SCALE GENOMIC DNA]</scope>
    <source>
        <strain evidence="1 2">CAB683</strain>
    </source>
</reference>
<keyword evidence="2" id="KW-1185">Reference proteome</keyword>
<dbReference type="Proteomes" id="UP000275385">
    <property type="component" value="Unassembled WGS sequence"/>
</dbReference>
<name>A0A420Y4D1_9PEZI</name>
<sequence length="225" mass="25529">MRSSNASGTQQALYALSDELTVLLDHANEISLESTCSATRLAETLLDISHLASRTNIALRKYYARYNDDDGLADPTSAMFIELMHRSLYFMRGPSSVTSLEYYTSGIKDLKSARPPYAMAVAWQDWYDPIDSSSMKTGEEIGQELVRWMEKQIKKTLYHTLKLTEVDARLKADRKVAEDTKDALNGILKFYKMDHSTLTDPERRMAERRWLKAAVEGSDALDALE</sequence>
<comment type="caution">
    <text evidence="1">The sequence shown here is derived from an EMBL/GenBank/DDBJ whole genome shotgun (WGS) entry which is preliminary data.</text>
</comment>
<organism evidence="1 2">
    <name type="scientific">Coniochaeta pulveracea</name>
    <dbReference type="NCBI Taxonomy" id="177199"/>
    <lineage>
        <taxon>Eukaryota</taxon>
        <taxon>Fungi</taxon>
        <taxon>Dikarya</taxon>
        <taxon>Ascomycota</taxon>
        <taxon>Pezizomycotina</taxon>
        <taxon>Sordariomycetes</taxon>
        <taxon>Sordariomycetidae</taxon>
        <taxon>Coniochaetales</taxon>
        <taxon>Coniochaetaceae</taxon>
        <taxon>Coniochaeta</taxon>
    </lineage>
</organism>
<gene>
    <name evidence="1" type="ORF">DL546_005642</name>
</gene>
<accession>A0A420Y4D1</accession>